<dbReference type="EMBL" id="QMQV01000092">
    <property type="protein sequence ID" value="RLE48049.1"/>
    <property type="molecule type" value="Genomic_DNA"/>
</dbReference>
<evidence type="ECO:0008006" key="3">
    <source>
        <dbReference type="Google" id="ProtNLM"/>
    </source>
</evidence>
<comment type="caution">
    <text evidence="1">The sequence shown here is derived from an EMBL/GenBank/DDBJ whole genome shotgun (WGS) entry which is preliminary data.</text>
</comment>
<dbReference type="AlphaFoldDB" id="A0A497EMC5"/>
<name>A0A497EMC5_9CREN</name>
<accession>A0A497EMC5</accession>
<organism evidence="1 2">
    <name type="scientific">Thermoproteota archaeon</name>
    <dbReference type="NCBI Taxonomy" id="2056631"/>
    <lineage>
        <taxon>Archaea</taxon>
        <taxon>Thermoproteota</taxon>
    </lineage>
</organism>
<evidence type="ECO:0000313" key="1">
    <source>
        <dbReference type="EMBL" id="RLE48049.1"/>
    </source>
</evidence>
<sequence>MGVRVKVKITVDDKSIVTSALINSGFESETPDICIPIELARQLKLWPSEKVEPIETNTAGGQATVYAIGKAKLQLLANSETKAEINCNLVMNPHIDEVLLSDYVTDELGITVISFKKGLWRHTTDPQHITRTSTNPEHW</sequence>
<protein>
    <recommendedName>
        <fullName evidence="3">Clan AA aspartic protease</fullName>
    </recommendedName>
</protein>
<reference evidence="1 2" key="1">
    <citation type="submission" date="2018-06" db="EMBL/GenBank/DDBJ databases">
        <title>Extensive metabolic versatility and redundancy in microbially diverse, dynamic hydrothermal sediments.</title>
        <authorList>
            <person name="Dombrowski N."/>
            <person name="Teske A."/>
            <person name="Baker B.J."/>
        </authorList>
    </citation>
    <scope>NUCLEOTIDE SEQUENCE [LARGE SCALE GENOMIC DNA]</scope>
    <source>
        <strain evidence="1">B66_G16</strain>
    </source>
</reference>
<dbReference type="Proteomes" id="UP000278475">
    <property type="component" value="Unassembled WGS sequence"/>
</dbReference>
<gene>
    <name evidence="1" type="ORF">DRJ31_07955</name>
</gene>
<proteinExistence type="predicted"/>
<evidence type="ECO:0000313" key="2">
    <source>
        <dbReference type="Proteomes" id="UP000278475"/>
    </source>
</evidence>